<dbReference type="AlphaFoldDB" id="A0A8J2LHI1"/>
<keyword evidence="2" id="KW-0472">Membrane</keyword>
<accession>A0A8J2LHI1</accession>
<gene>
    <name evidence="3" type="ORF">AFUS01_LOCUS42855</name>
</gene>
<proteinExistence type="predicted"/>
<protein>
    <submittedName>
        <fullName evidence="3">Uncharacterized protein</fullName>
    </submittedName>
</protein>
<dbReference type="EMBL" id="CAJVCH010569111">
    <property type="protein sequence ID" value="CAG7833214.1"/>
    <property type="molecule type" value="Genomic_DNA"/>
</dbReference>
<feature type="transmembrane region" description="Helical" evidence="2">
    <location>
        <begin position="281"/>
        <end position="304"/>
    </location>
</feature>
<keyword evidence="2" id="KW-1133">Transmembrane helix</keyword>
<keyword evidence="2" id="KW-0812">Transmembrane</keyword>
<reference evidence="3" key="1">
    <citation type="submission" date="2021-06" db="EMBL/GenBank/DDBJ databases">
        <authorList>
            <person name="Hodson N. C."/>
            <person name="Mongue J. A."/>
            <person name="Jaron S. K."/>
        </authorList>
    </citation>
    <scope>NUCLEOTIDE SEQUENCE</scope>
</reference>
<sequence>GLANAPGEGIYSAIVLLPENGQYTIYVTVTKDPSMSSKTVVTTFSFIPPDQNFKTVQPVAFPAGIVKVASLESNILVTNTEQFVPTVQKIRDLSVSVSENKPTELTFTFSTPRIFNLQNSNSTPMIYTFYSSEDQELLTHLDVKNIPAGVEVAFTGTGGDAPGSLKTIRVTAPRESYTYYTVVGWSSAQISSLASNIVEAAEAPELPGTSTTPTTLAPPGSSESTGSVVTTESGTSESTTEISEGTDSTDESSPTSSTTPVSTPPTSKPEGAKKPWRKTTAGIIIIVATVLACLTSIGGVYWSYRKRQAGNHSIISSP</sequence>
<name>A0A8J2LHI1_9HEXA</name>
<dbReference type="Proteomes" id="UP000708208">
    <property type="component" value="Unassembled WGS sequence"/>
</dbReference>
<feature type="compositionally biased region" description="Low complexity" evidence="1">
    <location>
        <begin position="218"/>
        <end position="261"/>
    </location>
</feature>
<keyword evidence="4" id="KW-1185">Reference proteome</keyword>
<evidence type="ECO:0000256" key="2">
    <source>
        <dbReference type="SAM" id="Phobius"/>
    </source>
</evidence>
<comment type="caution">
    <text evidence="3">The sequence shown here is derived from an EMBL/GenBank/DDBJ whole genome shotgun (WGS) entry which is preliminary data.</text>
</comment>
<feature type="non-terminal residue" evidence="3">
    <location>
        <position position="1"/>
    </location>
</feature>
<evidence type="ECO:0000313" key="4">
    <source>
        <dbReference type="Proteomes" id="UP000708208"/>
    </source>
</evidence>
<feature type="region of interest" description="Disordered" evidence="1">
    <location>
        <begin position="205"/>
        <end position="275"/>
    </location>
</feature>
<organism evidence="3 4">
    <name type="scientific">Allacma fusca</name>
    <dbReference type="NCBI Taxonomy" id="39272"/>
    <lineage>
        <taxon>Eukaryota</taxon>
        <taxon>Metazoa</taxon>
        <taxon>Ecdysozoa</taxon>
        <taxon>Arthropoda</taxon>
        <taxon>Hexapoda</taxon>
        <taxon>Collembola</taxon>
        <taxon>Symphypleona</taxon>
        <taxon>Sminthuridae</taxon>
        <taxon>Allacma</taxon>
    </lineage>
</organism>
<evidence type="ECO:0000256" key="1">
    <source>
        <dbReference type="SAM" id="MobiDB-lite"/>
    </source>
</evidence>
<evidence type="ECO:0000313" key="3">
    <source>
        <dbReference type="EMBL" id="CAG7833214.1"/>
    </source>
</evidence>